<comment type="similarity">
    <text evidence="6 7">Belongs to the PAL/histidase family.</text>
</comment>
<dbReference type="Gene3D" id="1.20.200.10">
    <property type="entry name" value="Fumarase/aspartase (Central domain)"/>
    <property type="match status" value="1"/>
</dbReference>
<dbReference type="FunFam" id="1.20.200.10:FF:000003">
    <property type="entry name" value="Histidine ammonia-lyase"/>
    <property type="match status" value="1"/>
</dbReference>
<evidence type="ECO:0000256" key="1">
    <source>
        <dbReference type="ARBA" id="ARBA00005113"/>
    </source>
</evidence>
<dbReference type="CDD" id="cd00332">
    <property type="entry name" value="PAL-HAL"/>
    <property type="match status" value="1"/>
</dbReference>
<evidence type="ECO:0000256" key="4">
    <source>
        <dbReference type="ARBA" id="ARBA00023239"/>
    </source>
</evidence>
<comment type="pathway">
    <text evidence="1 6 8">Amino-acid degradation; L-histidine degradation into L-glutamate; N-formimidoyl-L-glutamate from L-histidine: step 1/3.</text>
</comment>
<comment type="caution">
    <text evidence="10">The sequence shown here is derived from an EMBL/GenBank/DDBJ whole genome shotgun (WGS) entry which is preliminary data.</text>
</comment>
<dbReference type="Pfam" id="PF00221">
    <property type="entry name" value="Lyase_aromatic"/>
    <property type="match status" value="1"/>
</dbReference>
<evidence type="ECO:0000313" key="10">
    <source>
        <dbReference type="EMBL" id="PKR57766.1"/>
    </source>
</evidence>
<keyword evidence="4 6" id="KW-0456">Lyase</keyword>
<dbReference type="RefSeq" id="WP_101302879.1">
    <property type="nucleotide sequence ID" value="NZ_NXGX01000005.1"/>
</dbReference>
<keyword evidence="6" id="KW-0963">Cytoplasm</keyword>
<feature type="modified residue" description="2,3-didehydroalanine (Ser)" evidence="6">
    <location>
        <position position="155"/>
    </location>
</feature>
<dbReference type="FunFam" id="1.10.275.10:FF:000005">
    <property type="entry name" value="Histidine ammonia-lyase"/>
    <property type="match status" value="1"/>
</dbReference>
<dbReference type="Proteomes" id="UP000233332">
    <property type="component" value="Unassembled WGS sequence"/>
</dbReference>
<dbReference type="GO" id="GO:0005737">
    <property type="term" value="C:cytoplasm"/>
    <property type="evidence" value="ECO:0007669"/>
    <property type="project" value="UniProtKB-SubCell"/>
</dbReference>
<evidence type="ECO:0000256" key="9">
    <source>
        <dbReference type="RuleBase" id="RU004480"/>
    </source>
</evidence>
<comment type="PTM">
    <text evidence="6">Contains an active site 4-methylidene-imidazol-5-one (MIO), which is formed autocatalytically by cyclization and dehydration of residues Ala-Ser-Gly.</text>
</comment>
<dbReference type="UniPathway" id="UPA00379">
    <property type="reaction ID" value="UER00549"/>
</dbReference>
<organism evidence="10 11">
    <name type="scientific">Thalassospira lohafexi</name>
    <dbReference type="NCBI Taxonomy" id="744227"/>
    <lineage>
        <taxon>Bacteria</taxon>
        <taxon>Pseudomonadati</taxon>
        <taxon>Pseudomonadota</taxon>
        <taxon>Alphaproteobacteria</taxon>
        <taxon>Rhodospirillales</taxon>
        <taxon>Thalassospiraceae</taxon>
        <taxon>Thalassospira</taxon>
    </lineage>
</organism>
<evidence type="ECO:0000256" key="8">
    <source>
        <dbReference type="RuleBase" id="RU004479"/>
    </source>
</evidence>
<dbReference type="GO" id="GO:0019557">
    <property type="term" value="P:L-histidine catabolic process to glutamate and formate"/>
    <property type="evidence" value="ECO:0007669"/>
    <property type="project" value="UniProtKB-UniPathway"/>
</dbReference>
<dbReference type="NCBIfam" id="NF006871">
    <property type="entry name" value="PRK09367.1"/>
    <property type="match status" value="1"/>
</dbReference>
<evidence type="ECO:0000256" key="3">
    <source>
        <dbReference type="ARBA" id="ARBA00022808"/>
    </source>
</evidence>
<comment type="subcellular location">
    <subcellularLocation>
        <location evidence="6 9">Cytoplasm</location>
    </subcellularLocation>
</comment>
<dbReference type="AlphaFoldDB" id="A0A2N3L4V9"/>
<dbReference type="GO" id="GO:0004397">
    <property type="term" value="F:histidine ammonia-lyase activity"/>
    <property type="evidence" value="ECO:0007669"/>
    <property type="project" value="UniProtKB-UniRule"/>
</dbReference>
<evidence type="ECO:0000256" key="2">
    <source>
        <dbReference type="ARBA" id="ARBA00012994"/>
    </source>
</evidence>
<dbReference type="InterPro" id="IPR024083">
    <property type="entry name" value="Fumarase/histidase_N"/>
</dbReference>
<dbReference type="EC" id="4.3.1.3" evidence="2 6"/>
<sequence length="525" mass="54517">MTATHNQTQGNTAPLTLVPASAKLADIEAIWRDQRAVKLDPSAKAGVEAAHAMVRAAADGEDAVYGVNTGFGKLASVKIASQDTETLQRNLILSHCCGVGEALDIATTRLMMALKLLSLGRGASGVRWDIIDLIEGMLECGVTPVVPSQGSVGASGDLAPLAHMAAAMIGAGEAIYNGETMPGADALAKAGLTPVVLGPKEGLALINGTQFSTACALVGLFSAWRNAASSIVTASLSTDAIMGSTAPLVDEIHTLRGHPGQINVARAMRDLMDGSEIRESHREGDTRVQDPYCIRCQPQVTGAAMDLLRFAGQTLEIEANAVTDNPLVLKEDGRIVSGGNFHAEPVAFAADQIALAVAEIGAIAQRRVALMVDPTLSHDLPPFLTPEPGLNSGLMIAEVTTAALMSENKHLANPCSTDSTPTSANQEDHVSMAAHGARRLARMNANLSYILGVELICAAQGVEFRAPLKTSSGLQNVLGTVRKDIATVKQDRYMAPDLAKAGELVTNGTLVNTAGLSGFVVGGGD</sequence>
<proteinExistence type="inferred from homology"/>
<dbReference type="InterPro" id="IPR005921">
    <property type="entry name" value="HutH"/>
</dbReference>
<gene>
    <name evidence="6 10" type="primary">hutH</name>
    <name evidence="10" type="ORF">COO92_13405</name>
</gene>
<dbReference type="InterPro" id="IPR001106">
    <property type="entry name" value="Aromatic_Lyase"/>
</dbReference>
<dbReference type="Gene3D" id="1.10.275.10">
    <property type="entry name" value="Fumarase/aspartase (N-terminal domain)"/>
    <property type="match status" value="1"/>
</dbReference>
<dbReference type="GO" id="GO:0019556">
    <property type="term" value="P:L-histidine catabolic process to glutamate and formamide"/>
    <property type="evidence" value="ECO:0007669"/>
    <property type="project" value="UniProtKB-UniPathway"/>
</dbReference>
<keyword evidence="3 6" id="KW-0369">Histidine metabolism</keyword>
<dbReference type="PROSITE" id="PS00488">
    <property type="entry name" value="PAL_HISTIDASE"/>
    <property type="match status" value="1"/>
</dbReference>
<dbReference type="InterPro" id="IPR022313">
    <property type="entry name" value="Phe/His_NH3-lyase_AS"/>
</dbReference>
<evidence type="ECO:0000256" key="5">
    <source>
        <dbReference type="ARBA" id="ARBA00049269"/>
    </source>
</evidence>
<protein>
    <recommendedName>
        <fullName evidence="2 6">Histidine ammonia-lyase</fullName>
        <shortName evidence="6">Histidase</shortName>
        <ecNumber evidence="2 6">4.3.1.3</ecNumber>
    </recommendedName>
</protein>
<name>A0A2N3L4V9_9PROT</name>
<dbReference type="EMBL" id="NXGX01000005">
    <property type="protein sequence ID" value="PKR57766.1"/>
    <property type="molecule type" value="Genomic_DNA"/>
</dbReference>
<reference evidence="10 11" key="1">
    <citation type="submission" date="2017-09" db="EMBL/GenBank/DDBJ databases">
        <title>Biodiversity and function of Thalassospira species in the particle-attached aromatic-hydrocarbon-degrading consortia from the surface seawater of the China South Sea.</title>
        <authorList>
            <person name="Dong C."/>
            <person name="Lai Q."/>
            <person name="Shao Z."/>
        </authorList>
    </citation>
    <scope>NUCLEOTIDE SEQUENCE [LARGE SCALE GENOMIC DNA]</scope>
    <source>
        <strain evidence="10 11">139Z-12</strain>
    </source>
</reference>
<keyword evidence="11" id="KW-1185">Reference proteome</keyword>
<dbReference type="InterPro" id="IPR008948">
    <property type="entry name" value="L-Aspartase-like"/>
</dbReference>
<comment type="catalytic activity">
    <reaction evidence="5 6 8">
        <text>L-histidine = trans-urocanate + NH4(+)</text>
        <dbReference type="Rhea" id="RHEA:21232"/>
        <dbReference type="ChEBI" id="CHEBI:17771"/>
        <dbReference type="ChEBI" id="CHEBI:28938"/>
        <dbReference type="ChEBI" id="CHEBI:57595"/>
        <dbReference type="EC" id="4.3.1.3"/>
    </reaction>
</comment>
<feature type="cross-link" description="5-imidazolinone (Ala-Gly)" evidence="6">
    <location>
        <begin position="154"/>
        <end position="156"/>
    </location>
</feature>
<dbReference type="PANTHER" id="PTHR10362">
    <property type="entry name" value="HISTIDINE AMMONIA-LYASE"/>
    <property type="match status" value="1"/>
</dbReference>
<evidence type="ECO:0000256" key="6">
    <source>
        <dbReference type="HAMAP-Rule" id="MF_00229"/>
    </source>
</evidence>
<evidence type="ECO:0000256" key="7">
    <source>
        <dbReference type="RuleBase" id="RU003954"/>
    </source>
</evidence>
<dbReference type="NCBIfam" id="TIGR01225">
    <property type="entry name" value="hutH"/>
    <property type="match status" value="1"/>
</dbReference>
<dbReference type="SUPFAM" id="SSF48557">
    <property type="entry name" value="L-aspartase-like"/>
    <property type="match status" value="1"/>
</dbReference>
<evidence type="ECO:0000313" key="11">
    <source>
        <dbReference type="Proteomes" id="UP000233332"/>
    </source>
</evidence>
<accession>A0A2N3L4V9</accession>
<dbReference type="HAMAP" id="MF_00229">
    <property type="entry name" value="His_ammonia_lyase"/>
    <property type="match status" value="1"/>
</dbReference>